<organism evidence="2 3">
    <name type="scientific">Oharaeibacter diazotrophicus</name>
    <dbReference type="NCBI Taxonomy" id="1920512"/>
    <lineage>
        <taxon>Bacteria</taxon>
        <taxon>Pseudomonadati</taxon>
        <taxon>Pseudomonadota</taxon>
        <taxon>Alphaproteobacteria</taxon>
        <taxon>Hyphomicrobiales</taxon>
        <taxon>Pleomorphomonadaceae</taxon>
        <taxon>Oharaeibacter</taxon>
    </lineage>
</organism>
<keyword evidence="3" id="KW-1185">Reference proteome</keyword>
<sequence length="243" mass="26180">MKKSAKRRLLGGTLLPKALGSVLAGYLRLVHRTNRLVCEPADYVERFAPHAPAIIAMWHGQHFMMPFTRPRTLPVAVMISTARDAEINAVAAEKLGLITIRASGAHKGRDVVRKRGHAGFVEAIRALEAGTTVALTADVPKVARVAGRGIVLLAKHSGRPIVPLVYATSRNVDVDSWDRASVSLPFGRSAIVMGEPIHVPADADDDLIEAKRQAVEAELNRIVDRAYELAGVVSKFRDGGGHG</sequence>
<evidence type="ECO:0000313" key="2">
    <source>
        <dbReference type="EMBL" id="TDP83426.1"/>
    </source>
</evidence>
<dbReference type="Proteomes" id="UP000294547">
    <property type="component" value="Unassembled WGS sequence"/>
</dbReference>
<dbReference type="EMBL" id="SNXY01000009">
    <property type="protein sequence ID" value="TDP83426.1"/>
    <property type="molecule type" value="Genomic_DNA"/>
</dbReference>
<dbReference type="Pfam" id="PF04028">
    <property type="entry name" value="DUF374"/>
    <property type="match status" value="1"/>
</dbReference>
<comment type="caution">
    <text evidence="2">The sequence shown here is derived from an EMBL/GenBank/DDBJ whole genome shotgun (WGS) entry which is preliminary data.</text>
</comment>
<dbReference type="RefSeq" id="WP_245515797.1">
    <property type="nucleotide sequence ID" value="NZ_BSPM01000009.1"/>
</dbReference>
<dbReference type="AlphaFoldDB" id="A0A4R6RCL8"/>
<accession>A0A4R6RCL8</accession>
<evidence type="ECO:0000259" key="1">
    <source>
        <dbReference type="Pfam" id="PF04028"/>
    </source>
</evidence>
<gene>
    <name evidence="2" type="ORF">EDD54_3388</name>
</gene>
<dbReference type="InterPro" id="IPR007172">
    <property type="entry name" value="DUF374"/>
</dbReference>
<reference evidence="2 3" key="1">
    <citation type="submission" date="2019-03" db="EMBL/GenBank/DDBJ databases">
        <title>Genomic Encyclopedia of Type Strains, Phase IV (KMG-IV): sequencing the most valuable type-strain genomes for metagenomic binning, comparative biology and taxonomic classification.</title>
        <authorList>
            <person name="Goeker M."/>
        </authorList>
    </citation>
    <scope>NUCLEOTIDE SEQUENCE [LARGE SCALE GENOMIC DNA]</scope>
    <source>
        <strain evidence="2 3">DSM 102969</strain>
    </source>
</reference>
<proteinExistence type="predicted"/>
<protein>
    <recommendedName>
        <fullName evidence="1">DUF374 domain-containing protein</fullName>
    </recommendedName>
</protein>
<name>A0A4R6RCL8_9HYPH</name>
<evidence type="ECO:0000313" key="3">
    <source>
        <dbReference type="Proteomes" id="UP000294547"/>
    </source>
</evidence>
<feature type="domain" description="DUF374" evidence="1">
    <location>
        <begin position="69"/>
        <end position="143"/>
    </location>
</feature>
<dbReference type="CDD" id="cd07983">
    <property type="entry name" value="LPLAT_DUF374-like"/>
    <property type="match status" value="1"/>
</dbReference>